<sequence length="115" mass="13192">MSWQSGSAAIYSARRGYEWCMCNVCFNAPLAEKRRDIWRPKIPHKVKRQISGGGNQEVPHTSRSLGYLEDEKRGYIPRAVVLFENLWDSLVSEWGRILGGTKRVDFSREGVFIMG</sequence>
<comment type="caution">
    <text evidence="1">The sequence shown here is derived from an EMBL/GenBank/DDBJ whole genome shotgun (WGS) entry which is preliminary data.</text>
</comment>
<evidence type="ECO:0000313" key="2">
    <source>
        <dbReference type="Proteomes" id="UP001179952"/>
    </source>
</evidence>
<reference evidence="1" key="2">
    <citation type="submission" date="2023-06" db="EMBL/GenBank/DDBJ databases">
        <authorList>
            <person name="Ma L."/>
            <person name="Liu K.-W."/>
            <person name="Li Z."/>
            <person name="Hsiao Y.-Y."/>
            <person name="Qi Y."/>
            <person name="Fu T."/>
            <person name="Tang G."/>
            <person name="Zhang D."/>
            <person name="Sun W.-H."/>
            <person name="Liu D.-K."/>
            <person name="Li Y."/>
            <person name="Chen G.-Z."/>
            <person name="Liu X.-D."/>
            <person name="Liao X.-Y."/>
            <person name="Jiang Y.-T."/>
            <person name="Yu X."/>
            <person name="Hao Y."/>
            <person name="Huang J."/>
            <person name="Zhao X.-W."/>
            <person name="Ke S."/>
            <person name="Chen Y.-Y."/>
            <person name="Wu W.-L."/>
            <person name="Hsu J.-L."/>
            <person name="Lin Y.-F."/>
            <person name="Huang M.-D."/>
            <person name="Li C.-Y."/>
            <person name="Huang L."/>
            <person name="Wang Z.-W."/>
            <person name="Zhao X."/>
            <person name="Zhong W.-Y."/>
            <person name="Peng D.-H."/>
            <person name="Ahmad S."/>
            <person name="Lan S."/>
            <person name="Zhang J.-S."/>
            <person name="Tsai W.-C."/>
            <person name="Van De Peer Y."/>
            <person name="Liu Z.-J."/>
        </authorList>
    </citation>
    <scope>NUCLEOTIDE SEQUENCE</scope>
    <source>
        <strain evidence="1">SCP</strain>
        <tissue evidence="1">Leaves</tissue>
    </source>
</reference>
<protein>
    <submittedName>
        <fullName evidence="1">Uncharacterized protein</fullName>
    </submittedName>
</protein>
<keyword evidence="2" id="KW-1185">Reference proteome</keyword>
<evidence type="ECO:0000313" key="1">
    <source>
        <dbReference type="EMBL" id="KAK1281199.1"/>
    </source>
</evidence>
<organism evidence="1 2">
    <name type="scientific">Acorus gramineus</name>
    <name type="common">Dwarf sweet flag</name>
    <dbReference type="NCBI Taxonomy" id="55184"/>
    <lineage>
        <taxon>Eukaryota</taxon>
        <taxon>Viridiplantae</taxon>
        <taxon>Streptophyta</taxon>
        <taxon>Embryophyta</taxon>
        <taxon>Tracheophyta</taxon>
        <taxon>Spermatophyta</taxon>
        <taxon>Magnoliopsida</taxon>
        <taxon>Liliopsida</taxon>
        <taxon>Acoraceae</taxon>
        <taxon>Acorus</taxon>
    </lineage>
</organism>
<accession>A0AAV9BY44</accession>
<dbReference type="AlphaFoldDB" id="A0AAV9BY44"/>
<dbReference type="Proteomes" id="UP001179952">
    <property type="component" value="Unassembled WGS sequence"/>
</dbReference>
<proteinExistence type="predicted"/>
<name>A0AAV9BY44_ACOGR</name>
<gene>
    <name evidence="1" type="ORF">QJS04_geneDACA004790</name>
</gene>
<dbReference type="EMBL" id="JAUJYN010000001">
    <property type="protein sequence ID" value="KAK1281199.1"/>
    <property type="molecule type" value="Genomic_DNA"/>
</dbReference>
<reference evidence="1" key="1">
    <citation type="journal article" date="2023" name="Nat. Commun.">
        <title>Diploid and tetraploid genomes of Acorus and the evolution of monocots.</title>
        <authorList>
            <person name="Ma L."/>
            <person name="Liu K.W."/>
            <person name="Li Z."/>
            <person name="Hsiao Y.Y."/>
            <person name="Qi Y."/>
            <person name="Fu T."/>
            <person name="Tang G.D."/>
            <person name="Zhang D."/>
            <person name="Sun W.H."/>
            <person name="Liu D.K."/>
            <person name="Li Y."/>
            <person name="Chen G.Z."/>
            <person name="Liu X.D."/>
            <person name="Liao X.Y."/>
            <person name="Jiang Y.T."/>
            <person name="Yu X."/>
            <person name="Hao Y."/>
            <person name="Huang J."/>
            <person name="Zhao X.W."/>
            <person name="Ke S."/>
            <person name="Chen Y.Y."/>
            <person name="Wu W.L."/>
            <person name="Hsu J.L."/>
            <person name="Lin Y.F."/>
            <person name="Huang M.D."/>
            <person name="Li C.Y."/>
            <person name="Huang L."/>
            <person name="Wang Z.W."/>
            <person name="Zhao X."/>
            <person name="Zhong W.Y."/>
            <person name="Peng D.H."/>
            <person name="Ahmad S."/>
            <person name="Lan S."/>
            <person name="Zhang J.S."/>
            <person name="Tsai W.C."/>
            <person name="Van de Peer Y."/>
            <person name="Liu Z.J."/>
        </authorList>
    </citation>
    <scope>NUCLEOTIDE SEQUENCE</scope>
    <source>
        <strain evidence="1">SCP</strain>
    </source>
</reference>